<evidence type="ECO:0000313" key="2">
    <source>
        <dbReference type="Proteomes" id="UP001576784"/>
    </source>
</evidence>
<comment type="caution">
    <text evidence="1">The sequence shown here is derived from an EMBL/GenBank/DDBJ whole genome shotgun (WGS) entry which is preliminary data.</text>
</comment>
<name>A0ABV4Y1D0_9CYAN</name>
<dbReference type="RefSeq" id="WP_413267363.1">
    <property type="nucleotide sequence ID" value="NZ_JBHFNR010000264.1"/>
</dbReference>
<proteinExistence type="predicted"/>
<organism evidence="1 2">
    <name type="scientific">Floridaenema flaviceps BLCC-F50</name>
    <dbReference type="NCBI Taxonomy" id="3153642"/>
    <lineage>
        <taxon>Bacteria</taxon>
        <taxon>Bacillati</taxon>
        <taxon>Cyanobacteriota</taxon>
        <taxon>Cyanophyceae</taxon>
        <taxon>Oscillatoriophycideae</taxon>
        <taxon>Aerosakkonematales</taxon>
        <taxon>Aerosakkonemataceae</taxon>
        <taxon>Floridanema</taxon>
        <taxon>Floridanema flaviceps</taxon>
    </lineage>
</organism>
<gene>
    <name evidence="1" type="ORF">ACE1CI_32950</name>
</gene>
<reference evidence="1 2" key="1">
    <citation type="submission" date="2024-09" db="EMBL/GenBank/DDBJ databases">
        <title>Floridaenema gen nov. (Aerosakkonemataceae, Aerosakkonematales ord. nov., Cyanobacteria) from benthic tropical and subtropical fresh waters, with the description of four new species.</title>
        <authorList>
            <person name="Moretto J.A."/>
            <person name="Berthold D.E."/>
            <person name="Lefler F.W."/>
            <person name="Huang I.-S."/>
            <person name="Laughinghouse H. IV."/>
        </authorList>
    </citation>
    <scope>NUCLEOTIDE SEQUENCE [LARGE SCALE GENOMIC DNA]</scope>
    <source>
        <strain evidence="1 2">BLCC-F50</strain>
    </source>
</reference>
<sequence>MGKLPTTFTTLDLTGFDIDQTKQYTSITREMVDIACYIKLRRVTH</sequence>
<protein>
    <submittedName>
        <fullName evidence="1">Uncharacterized protein</fullName>
    </submittedName>
</protein>
<accession>A0ABV4Y1D0</accession>
<keyword evidence="2" id="KW-1185">Reference proteome</keyword>
<evidence type="ECO:0000313" key="1">
    <source>
        <dbReference type="EMBL" id="MFB2897751.1"/>
    </source>
</evidence>
<dbReference type="EMBL" id="JBHFNR010000264">
    <property type="protein sequence ID" value="MFB2897751.1"/>
    <property type="molecule type" value="Genomic_DNA"/>
</dbReference>
<dbReference type="Proteomes" id="UP001576784">
    <property type="component" value="Unassembled WGS sequence"/>
</dbReference>